<comment type="caution">
    <text evidence="10">The sequence shown here is derived from an EMBL/GenBank/DDBJ whole genome shotgun (WGS) entry which is preliminary data.</text>
</comment>
<keyword evidence="7" id="KW-0902">Two-component regulatory system</keyword>
<organism evidence="10 11">
    <name type="scientific">Parabacteroides johnsonii</name>
    <dbReference type="NCBI Taxonomy" id="387661"/>
    <lineage>
        <taxon>Bacteria</taxon>
        <taxon>Pseudomonadati</taxon>
        <taxon>Bacteroidota</taxon>
        <taxon>Bacteroidia</taxon>
        <taxon>Bacteroidales</taxon>
        <taxon>Tannerellaceae</taxon>
        <taxon>Parabacteroides</taxon>
    </lineage>
</organism>
<dbReference type="InterPro" id="IPR036097">
    <property type="entry name" value="HisK_dim/P_sf"/>
</dbReference>
<accession>A0A9Q5X7F1</accession>
<dbReference type="PRINTS" id="PR00344">
    <property type="entry name" value="BCTRLSENSOR"/>
</dbReference>
<evidence type="ECO:0000313" key="10">
    <source>
        <dbReference type="EMBL" id="OUO03772.1"/>
    </source>
</evidence>
<keyword evidence="8" id="KW-0472">Membrane</keyword>
<dbReference type="PANTHER" id="PTHR43065:SF46">
    <property type="entry name" value="C4-DICARBOXYLATE TRANSPORT SENSOR PROTEIN DCTB"/>
    <property type="match status" value="1"/>
</dbReference>
<keyword evidence="8" id="KW-0812">Transmembrane</keyword>
<evidence type="ECO:0000256" key="4">
    <source>
        <dbReference type="ARBA" id="ARBA00022741"/>
    </source>
</evidence>
<dbReference type="GO" id="GO:0005524">
    <property type="term" value="F:ATP binding"/>
    <property type="evidence" value="ECO:0007669"/>
    <property type="project" value="UniProtKB-KW"/>
</dbReference>
<keyword evidence="5" id="KW-0418">Kinase</keyword>
<reference evidence="11" key="1">
    <citation type="submission" date="2017-04" db="EMBL/GenBank/DDBJ databases">
        <title>Function of individual gut microbiota members based on whole genome sequencing of pure cultures obtained from chicken caecum.</title>
        <authorList>
            <person name="Medvecky M."/>
            <person name="Cejkova D."/>
            <person name="Polansky O."/>
            <person name="Karasova D."/>
            <person name="Kubasova T."/>
            <person name="Cizek A."/>
            <person name="Rychlik I."/>
        </authorList>
    </citation>
    <scope>NUCLEOTIDE SEQUENCE [LARGE SCALE GENOMIC DNA]</scope>
    <source>
        <strain evidence="11">An42</strain>
    </source>
</reference>
<dbReference type="EC" id="2.7.13.3" evidence="2"/>
<dbReference type="GO" id="GO:0000155">
    <property type="term" value="F:phosphorelay sensor kinase activity"/>
    <property type="evidence" value="ECO:0007669"/>
    <property type="project" value="InterPro"/>
</dbReference>
<dbReference type="PROSITE" id="PS50109">
    <property type="entry name" value="HIS_KIN"/>
    <property type="match status" value="1"/>
</dbReference>
<sequence>MYSRRLYAKIVGSVVLIVLLSLIGSWLLITQLSFTLSFVCLFLILLITLFIIRSTTHFNYKLSVFFEAMRNEDTTQHFPANPDDPFMNALYADMNHILRQLGDKQIEVEEKSLYYESILRVMTHEIRNSITPIASLSADLLKHLDPVPISRQREGLEVINSQAKNLTAFLDSYHRLTHLPEPEYKMVTIQALFTKLERLLQAEPGSERIVYSGGKAGKSTDKELQIYGDVNLVTLALINLIRNALQAVEGQKDGIVRVDAYAGATGRLFITITDNGPGIPPERLSAVFTPFYSTKSGGSGIGLPISQRIMQLHGGQLSVLSIQNVRTTFKMEF</sequence>
<feature type="domain" description="Histidine kinase" evidence="9">
    <location>
        <begin position="121"/>
        <end position="333"/>
    </location>
</feature>
<gene>
    <name evidence="10" type="ORF">B5F96_14850</name>
</gene>
<dbReference type="CDD" id="cd00075">
    <property type="entry name" value="HATPase"/>
    <property type="match status" value="1"/>
</dbReference>
<dbReference type="SUPFAM" id="SSF47384">
    <property type="entry name" value="Homodimeric domain of signal transducing histidine kinase"/>
    <property type="match status" value="1"/>
</dbReference>
<comment type="catalytic activity">
    <reaction evidence="1">
        <text>ATP + protein L-histidine = ADP + protein N-phospho-L-histidine.</text>
        <dbReference type="EC" id="2.7.13.3"/>
    </reaction>
</comment>
<keyword evidence="4" id="KW-0547">Nucleotide-binding</keyword>
<keyword evidence="8" id="KW-1133">Transmembrane helix</keyword>
<evidence type="ECO:0000256" key="1">
    <source>
        <dbReference type="ARBA" id="ARBA00000085"/>
    </source>
</evidence>
<proteinExistence type="predicted"/>
<keyword evidence="3" id="KW-0808">Transferase</keyword>
<dbReference type="InterPro" id="IPR036890">
    <property type="entry name" value="HATPase_C_sf"/>
</dbReference>
<dbReference type="PANTHER" id="PTHR43065">
    <property type="entry name" value="SENSOR HISTIDINE KINASE"/>
    <property type="match status" value="1"/>
</dbReference>
<evidence type="ECO:0000256" key="6">
    <source>
        <dbReference type="ARBA" id="ARBA00022840"/>
    </source>
</evidence>
<dbReference type="Pfam" id="PF02518">
    <property type="entry name" value="HATPase_c"/>
    <property type="match status" value="1"/>
</dbReference>
<keyword evidence="6 10" id="KW-0067">ATP-binding</keyword>
<feature type="transmembrane region" description="Helical" evidence="8">
    <location>
        <begin position="34"/>
        <end position="52"/>
    </location>
</feature>
<name>A0A9Q5X7F1_9BACT</name>
<evidence type="ECO:0000313" key="11">
    <source>
        <dbReference type="Proteomes" id="UP000195975"/>
    </source>
</evidence>
<dbReference type="InterPro" id="IPR004358">
    <property type="entry name" value="Sig_transdc_His_kin-like_C"/>
</dbReference>
<evidence type="ECO:0000256" key="7">
    <source>
        <dbReference type="ARBA" id="ARBA00023012"/>
    </source>
</evidence>
<evidence type="ECO:0000259" key="9">
    <source>
        <dbReference type="PROSITE" id="PS50109"/>
    </source>
</evidence>
<dbReference type="EMBL" id="NFIJ01000019">
    <property type="protein sequence ID" value="OUO03772.1"/>
    <property type="molecule type" value="Genomic_DNA"/>
</dbReference>
<dbReference type="RefSeq" id="WP_008152976.1">
    <property type="nucleotide sequence ID" value="NZ_CABJAU010000001.1"/>
</dbReference>
<dbReference type="GeneID" id="93410107"/>
<dbReference type="InterPro" id="IPR005467">
    <property type="entry name" value="His_kinase_dom"/>
</dbReference>
<dbReference type="SUPFAM" id="SSF55874">
    <property type="entry name" value="ATPase domain of HSP90 chaperone/DNA topoisomerase II/histidine kinase"/>
    <property type="match status" value="1"/>
</dbReference>
<evidence type="ECO:0000256" key="3">
    <source>
        <dbReference type="ARBA" id="ARBA00022679"/>
    </source>
</evidence>
<dbReference type="Gene3D" id="3.30.565.10">
    <property type="entry name" value="Histidine kinase-like ATPase, C-terminal domain"/>
    <property type="match status" value="1"/>
</dbReference>
<evidence type="ECO:0000256" key="8">
    <source>
        <dbReference type="SAM" id="Phobius"/>
    </source>
</evidence>
<feature type="transmembrane region" description="Helical" evidence="8">
    <location>
        <begin position="7"/>
        <end position="28"/>
    </location>
</feature>
<dbReference type="Proteomes" id="UP000195975">
    <property type="component" value="Unassembled WGS sequence"/>
</dbReference>
<evidence type="ECO:0000256" key="2">
    <source>
        <dbReference type="ARBA" id="ARBA00012438"/>
    </source>
</evidence>
<dbReference type="SMART" id="SM00387">
    <property type="entry name" value="HATPase_c"/>
    <property type="match status" value="1"/>
</dbReference>
<evidence type="ECO:0000256" key="5">
    <source>
        <dbReference type="ARBA" id="ARBA00022777"/>
    </source>
</evidence>
<protein>
    <recommendedName>
        <fullName evidence="2">histidine kinase</fullName>
        <ecNumber evidence="2">2.7.13.3</ecNumber>
    </recommendedName>
</protein>
<dbReference type="AlphaFoldDB" id="A0A9Q5X7F1"/>
<dbReference type="Gene3D" id="1.10.287.130">
    <property type="match status" value="1"/>
</dbReference>
<dbReference type="InterPro" id="IPR003594">
    <property type="entry name" value="HATPase_dom"/>
</dbReference>